<reference evidence="2" key="1">
    <citation type="submission" date="2021-05" db="EMBL/GenBank/DDBJ databases">
        <title>A free-living protist that lacks canonical eukaryotic 1 DNA replication and segregation systems.</title>
        <authorList>
            <person name="Salas-Leiva D.E."/>
            <person name="Tromer E.C."/>
            <person name="Curtis B.A."/>
            <person name="Jerlstrom-Hultqvist J."/>
            <person name="Kolisko M."/>
            <person name="Yi Z."/>
            <person name="Salas-Leiva J.S."/>
            <person name="Gallot-Lavallee L."/>
            <person name="Kops G.J.P.L."/>
            <person name="Archibald J.M."/>
            <person name="Simpson A.G.B."/>
            <person name="Roger A.J."/>
        </authorList>
    </citation>
    <scope>NUCLEOTIDE SEQUENCE</scope>
    <source>
        <strain evidence="2">BICM</strain>
    </source>
</reference>
<dbReference type="Gene3D" id="1.10.287.1490">
    <property type="match status" value="1"/>
</dbReference>
<evidence type="ECO:0000313" key="2">
    <source>
        <dbReference type="EMBL" id="KAG9393469.1"/>
    </source>
</evidence>
<name>A0A8J6B3F4_9EUKA</name>
<evidence type="ECO:0000256" key="1">
    <source>
        <dbReference type="SAM" id="Coils"/>
    </source>
</evidence>
<proteinExistence type="predicted"/>
<protein>
    <submittedName>
        <fullName evidence="2">Chromosome partition protein Smc</fullName>
    </submittedName>
</protein>
<evidence type="ECO:0000313" key="3">
    <source>
        <dbReference type="Proteomes" id="UP000717585"/>
    </source>
</evidence>
<comment type="caution">
    <text evidence="2">The sequence shown here is derived from an EMBL/GenBank/DDBJ whole genome shotgun (WGS) entry which is preliminary data.</text>
</comment>
<organism evidence="2 3">
    <name type="scientific">Carpediemonas membranifera</name>
    <dbReference type="NCBI Taxonomy" id="201153"/>
    <lineage>
        <taxon>Eukaryota</taxon>
        <taxon>Metamonada</taxon>
        <taxon>Carpediemonas-like organisms</taxon>
        <taxon>Carpediemonas</taxon>
    </lineage>
</organism>
<feature type="coiled-coil region" evidence="1">
    <location>
        <begin position="8"/>
        <end position="112"/>
    </location>
</feature>
<dbReference type="AlphaFoldDB" id="A0A8J6B3F4"/>
<accession>A0A8J6B3F4</accession>
<feature type="coiled-coil region" evidence="1">
    <location>
        <begin position="169"/>
        <end position="224"/>
    </location>
</feature>
<keyword evidence="3" id="KW-1185">Reference proteome</keyword>
<keyword evidence="1" id="KW-0175">Coiled coil</keyword>
<dbReference type="EMBL" id="JAHDYR010000025">
    <property type="protein sequence ID" value="KAG9393469.1"/>
    <property type="molecule type" value="Genomic_DNA"/>
</dbReference>
<feature type="coiled-coil region" evidence="1">
    <location>
        <begin position="260"/>
        <end position="287"/>
    </location>
</feature>
<sequence length="422" mass="47281">MGDSPIDMAKQAKQIMRLDNEVNKLTIQLKEKATALTNQKAKNENIQTELRIQKEENRRLNQALSAIKAQSAQATTLLEQARERASESDQAKQSVMQDMREMETTVSRLEGEASLRDEMLEAKMTEMEKLKSMFRATQGDADSGRQTIAALNTELEESRRTVGELKPLLETTQAELQEVTERNAQAAKRIEELSADLAGAETELSEARTQLERRTAELDALKLVSADLESRSARAEGASDTANVQLTQMKRQLIAQSTREDSLRRTIRDLESELKTAKEDIKAGIDSRERLEKLLLDPERMRKTTGEAATEDVLLMELEKKDRLLQWYITHDGVAPQDSGFLSPASTLSGTPRGDRKNVIRRLVPNPLSVVSSGSKGVDPAAQEEVETLRKVLEDVMLQNIALQDNVEMLGEEVTRLTLRKE</sequence>
<gene>
    <name evidence="2" type="ORF">J8273_3609</name>
</gene>
<dbReference type="Proteomes" id="UP000717585">
    <property type="component" value="Unassembled WGS sequence"/>
</dbReference>
<dbReference type="OrthoDB" id="5583482at2759"/>